<dbReference type="PANTHER" id="PTHR23151:SF90">
    <property type="entry name" value="DIHYDROLIPOYLLYSINE-RESIDUE ACETYLTRANSFERASE COMPONENT OF PYRUVATE DEHYDROGENASE COMPLEX, MITOCHONDRIAL-RELATED"/>
    <property type="match status" value="1"/>
</dbReference>
<keyword evidence="3 10" id="KW-0808">Transferase</keyword>
<dbReference type="SUPFAM" id="SSF47005">
    <property type="entry name" value="Peripheral subunit-binding domain of 2-oxo acid dehydrogenase complex"/>
    <property type="match status" value="1"/>
</dbReference>
<dbReference type="InterPro" id="IPR003016">
    <property type="entry name" value="2-oxoA_DH_lipoyl-BS"/>
</dbReference>
<comment type="function">
    <text evidence="10">The pyruvate dehydrogenase complex catalyzes the overall conversion of pyruvate to acetyl-CoA and CO(2).</text>
</comment>
<keyword evidence="5" id="KW-0809">Transit peptide</keyword>
<dbReference type="FunFam" id="2.40.50.100:FF:000010">
    <property type="entry name" value="Acetyltransferase component of pyruvate dehydrogenase complex"/>
    <property type="match status" value="2"/>
</dbReference>
<dbReference type="Proteomes" id="UP000472260">
    <property type="component" value="Unassembled WGS sequence"/>
</dbReference>
<comment type="subcellular location">
    <subcellularLocation>
        <location evidence="1">Mitochondrion matrix</location>
    </subcellularLocation>
</comment>
<reference evidence="14" key="1">
    <citation type="submission" date="2025-08" db="UniProtKB">
        <authorList>
            <consortium name="Ensembl"/>
        </authorList>
    </citation>
    <scope>IDENTIFICATION</scope>
</reference>
<name>A0A671T5W3_9TELE</name>
<evidence type="ECO:0000256" key="5">
    <source>
        <dbReference type="ARBA" id="ARBA00022946"/>
    </source>
</evidence>
<evidence type="ECO:0000256" key="7">
    <source>
        <dbReference type="ARBA" id="ARBA00045906"/>
    </source>
</evidence>
<feature type="domain" description="Peripheral subunit-binding (PSBD)" evidence="13">
    <location>
        <begin position="351"/>
        <end position="385"/>
    </location>
</feature>
<dbReference type="Pfam" id="PF02817">
    <property type="entry name" value="E3_binding"/>
    <property type="match status" value="1"/>
</dbReference>
<sequence>NTFKMLRLALQVRPSARFTRPSVLSGPAAASPRSGPVSCHHLKRYHSNSPARIRSLCHGRRVYNSILSNRSWVLRSQMASFSQSMRVYSLPPHQKVELPALSPTMQMGTIARWEKKEGDKINEGDLIAEVETDKATVGFEMLEECYLAKILVPQGTRDVPIGAVICITVDNPDLIPAFKDLTLDKIASSTPAAAADPPPPATPAAAPAQPQVPGSSYPPHMKVLLPALSPTMTMGTVQRWEKKVGEKLSEGDLLAEIETDKATIGFEVQEEGYLAKILIAEGTRDVPLGTPLCIIVEKESDISTFADYVETGVAASPPPAPTPVAAPPPAPAPAAPTAPAAPAAPRKGRVFASPLAKKLAAEKGIDISQVTGTSALTFNTISSFPLHVPTKITAAPTPAAPTPSPPAVPAFAAVPTGTFTDIPISNIRRVIAQRLMQSKQTIPHYYLCIDVNMDQVLELRKELNVKADNIKLSVNDFIIKASSLACLKVPEANSSWMDTVIRQNHVVDVNVAVSTPIGLITPIVFNAHIKGLATISKDVAILAAKAREGKLQPHEFQGGTFTISNLGMYGIKHFSAIINPPQACILAVGGSEKRLLPADNEKGFDVASMMSVTLSCDHRVVDGAVGAQWLAEFRKFLEKPFTMLL</sequence>
<evidence type="ECO:0000256" key="11">
    <source>
        <dbReference type="SAM" id="MobiDB-lite"/>
    </source>
</evidence>
<dbReference type="Ensembl" id="ENSSANT00000109989.1">
    <property type="protein sequence ID" value="ENSSANP00000103633.1"/>
    <property type="gene ID" value="ENSSANG00000050769.1"/>
</dbReference>
<keyword evidence="15" id="KW-1185">Reference proteome</keyword>
<evidence type="ECO:0000256" key="8">
    <source>
        <dbReference type="ARBA" id="ARBA00046790"/>
    </source>
</evidence>
<dbReference type="AlphaFoldDB" id="A0A671T5W3"/>
<reference evidence="14" key="2">
    <citation type="submission" date="2025-09" db="UniProtKB">
        <authorList>
            <consortium name="Ensembl"/>
        </authorList>
    </citation>
    <scope>IDENTIFICATION</scope>
</reference>
<feature type="region of interest" description="Disordered" evidence="11">
    <location>
        <begin position="319"/>
        <end position="346"/>
    </location>
</feature>
<comment type="catalytic activity">
    <reaction evidence="9">
        <text>N(6)-[(R)-dihydrolipoyl]-L-lysyl-[protein] + acetyl-CoA = N(6)-[(R)-S(8)-acetyldihydrolipoyl]-L-lysyl-[protein] + CoA</text>
        <dbReference type="Rhea" id="RHEA:17017"/>
        <dbReference type="Rhea" id="RHEA-COMP:10475"/>
        <dbReference type="Rhea" id="RHEA-COMP:10478"/>
        <dbReference type="ChEBI" id="CHEBI:57287"/>
        <dbReference type="ChEBI" id="CHEBI:57288"/>
        <dbReference type="ChEBI" id="CHEBI:83100"/>
        <dbReference type="ChEBI" id="CHEBI:83111"/>
        <dbReference type="EC" id="2.3.1.12"/>
    </reaction>
    <physiologicalReaction direction="left-to-right" evidence="9">
        <dbReference type="Rhea" id="RHEA:17018"/>
    </physiologicalReaction>
</comment>
<dbReference type="GO" id="GO:0045254">
    <property type="term" value="C:pyruvate dehydrogenase complex"/>
    <property type="evidence" value="ECO:0007669"/>
    <property type="project" value="UniProtKB-UniRule"/>
</dbReference>
<dbReference type="Gene3D" id="4.10.320.10">
    <property type="entry name" value="E3-binding domain"/>
    <property type="match status" value="1"/>
</dbReference>
<dbReference type="FunFam" id="3.30.559.10:FF:000003">
    <property type="entry name" value="Acetyltransferase component of pyruvate dehydrogenase complex"/>
    <property type="match status" value="1"/>
</dbReference>
<dbReference type="CDD" id="cd06849">
    <property type="entry name" value="lipoyl_domain"/>
    <property type="match status" value="2"/>
</dbReference>
<feature type="domain" description="Lipoyl-binding" evidence="12">
    <location>
        <begin position="220"/>
        <end position="296"/>
    </location>
</feature>
<protein>
    <recommendedName>
        <fullName evidence="10">Acetyltransferase component of pyruvate dehydrogenase complex</fullName>
        <ecNumber evidence="10">2.3.1.12</ecNumber>
    </recommendedName>
</protein>
<dbReference type="PROSITE" id="PS00189">
    <property type="entry name" value="LIPOYL"/>
    <property type="match status" value="2"/>
</dbReference>
<dbReference type="EC" id="2.3.1.12" evidence="10"/>
<dbReference type="InterPro" id="IPR006257">
    <property type="entry name" value="LAT1"/>
</dbReference>
<comment type="subunit">
    <text evidence="8">Part of the pyruvate dehydrogenase complex (PDHc) that is a multi-enzyme complex composed of multiple copies of three enzymes, pyruvate dehydrogenase (subunits PDH1A and PDHB, E1 component), dihydrolipoamide acetyltransferase (DLAT, E2 component), and dihydrolipoamide dehydrogenase (DLD, E3 component) to which is added an additional protein the E3-binding protein (PDHX, E3BP). In terms of structural architecture, the E2 and E3BP components assemble into a 60meric central core with icosahedral symmetry. The central core is decorated with E1 and E3 proteins. Currently, two alternative models for the E2:E3BP stoichiometry are considered as being either 48:12 (E2(48)-E3BP(12)) or 40:20 (E2(40)-E3BP(20)). Interacts with PDK2 and PDK3. Interacts with SIRT4. Interacts with PDHB.</text>
</comment>
<dbReference type="InterPro" id="IPR036625">
    <property type="entry name" value="E3-bd_dom_sf"/>
</dbReference>
<feature type="compositionally biased region" description="Pro residues" evidence="11">
    <location>
        <begin position="319"/>
        <end position="336"/>
    </location>
</feature>
<feature type="region of interest" description="Disordered" evidence="11">
    <location>
        <begin position="189"/>
        <end position="216"/>
    </location>
</feature>
<keyword evidence="6 10" id="KW-0012">Acyltransferase</keyword>
<accession>A0A671T5W3</accession>
<gene>
    <name evidence="14" type="primary">dlat</name>
</gene>
<evidence type="ECO:0000256" key="4">
    <source>
        <dbReference type="ARBA" id="ARBA00022823"/>
    </source>
</evidence>
<dbReference type="InterPro" id="IPR001078">
    <property type="entry name" value="2-oxoacid_DH_actylTfrase"/>
</dbReference>
<dbReference type="NCBIfam" id="TIGR01349">
    <property type="entry name" value="PDHac_trf_mito"/>
    <property type="match status" value="1"/>
</dbReference>
<feature type="domain" description="Lipoyl-binding" evidence="12">
    <location>
        <begin position="93"/>
        <end position="169"/>
    </location>
</feature>
<proteinExistence type="inferred from homology"/>
<dbReference type="InterPro" id="IPR004167">
    <property type="entry name" value="PSBD"/>
</dbReference>
<organism evidence="14 15">
    <name type="scientific">Sinocyclocheilus anshuiensis</name>
    <dbReference type="NCBI Taxonomy" id="1608454"/>
    <lineage>
        <taxon>Eukaryota</taxon>
        <taxon>Metazoa</taxon>
        <taxon>Chordata</taxon>
        <taxon>Craniata</taxon>
        <taxon>Vertebrata</taxon>
        <taxon>Euteleostomi</taxon>
        <taxon>Actinopterygii</taxon>
        <taxon>Neopterygii</taxon>
        <taxon>Teleostei</taxon>
        <taxon>Ostariophysi</taxon>
        <taxon>Cypriniformes</taxon>
        <taxon>Cyprinidae</taxon>
        <taxon>Cyprininae</taxon>
        <taxon>Sinocyclocheilus</taxon>
    </lineage>
</organism>
<dbReference type="SUPFAM" id="SSF52777">
    <property type="entry name" value="CoA-dependent acyltransferases"/>
    <property type="match status" value="1"/>
</dbReference>
<evidence type="ECO:0000256" key="1">
    <source>
        <dbReference type="ARBA" id="ARBA00004305"/>
    </source>
</evidence>
<evidence type="ECO:0000259" key="13">
    <source>
        <dbReference type="PROSITE" id="PS51826"/>
    </source>
</evidence>
<dbReference type="InterPro" id="IPR045257">
    <property type="entry name" value="E2/Pdx1"/>
</dbReference>
<comment type="similarity">
    <text evidence="2 10">Belongs to the 2-oxoacid dehydrogenase family.</text>
</comment>
<keyword evidence="4 10" id="KW-0450">Lipoyl</keyword>
<dbReference type="Pfam" id="PF00198">
    <property type="entry name" value="2-oxoacid_dh"/>
    <property type="match status" value="1"/>
</dbReference>
<evidence type="ECO:0000256" key="6">
    <source>
        <dbReference type="ARBA" id="ARBA00023315"/>
    </source>
</evidence>
<evidence type="ECO:0000256" key="10">
    <source>
        <dbReference type="RuleBase" id="RU361137"/>
    </source>
</evidence>
<dbReference type="PROSITE" id="PS51826">
    <property type="entry name" value="PSBD"/>
    <property type="match status" value="1"/>
</dbReference>
<comment type="cofactor">
    <cofactor evidence="10">
        <name>(R)-lipoate</name>
        <dbReference type="ChEBI" id="CHEBI:83088"/>
    </cofactor>
    <text evidence="10">Binds 2 lipoyl cofactors covalently.</text>
</comment>
<evidence type="ECO:0000256" key="2">
    <source>
        <dbReference type="ARBA" id="ARBA00007317"/>
    </source>
</evidence>
<evidence type="ECO:0000256" key="3">
    <source>
        <dbReference type="ARBA" id="ARBA00022679"/>
    </source>
</evidence>
<dbReference type="PANTHER" id="PTHR23151">
    <property type="entry name" value="DIHYDROLIPOAMIDE ACETYL/SUCCINYL-TRANSFERASE-RELATED"/>
    <property type="match status" value="1"/>
</dbReference>
<evidence type="ECO:0000313" key="15">
    <source>
        <dbReference type="Proteomes" id="UP000472260"/>
    </source>
</evidence>
<dbReference type="InterPro" id="IPR023213">
    <property type="entry name" value="CAT-like_dom_sf"/>
</dbReference>
<comment type="function">
    <text evidence="7">As part of the pyruvate dehydrogenase complex, catalyzes the transfers of an acetyl group to a lipoic acid moiety. The pyruvate dehydrogenase complex, catalyzes the overall conversion of pyruvate to acetyl-CoA and CO(2), and thereby links cytoplasmic glycolysis and the mitochondrial tricarboxylic acid (TCA) cycle.</text>
</comment>
<evidence type="ECO:0000313" key="14">
    <source>
        <dbReference type="Ensembl" id="ENSSANP00000103633.1"/>
    </source>
</evidence>
<dbReference type="GO" id="GO:0005759">
    <property type="term" value="C:mitochondrial matrix"/>
    <property type="evidence" value="ECO:0007669"/>
    <property type="project" value="UniProtKB-SubCell"/>
</dbReference>
<dbReference type="InterPro" id="IPR011053">
    <property type="entry name" value="Single_hybrid_motif"/>
</dbReference>
<dbReference type="SUPFAM" id="SSF51230">
    <property type="entry name" value="Single hybrid motif"/>
    <property type="match status" value="2"/>
</dbReference>
<dbReference type="Gene3D" id="3.30.559.10">
    <property type="entry name" value="Chloramphenicol acetyltransferase-like domain"/>
    <property type="match status" value="1"/>
</dbReference>
<dbReference type="InterPro" id="IPR000089">
    <property type="entry name" value="Biotin_lipoyl"/>
</dbReference>
<evidence type="ECO:0000256" key="9">
    <source>
        <dbReference type="ARBA" id="ARBA00047887"/>
    </source>
</evidence>
<dbReference type="GO" id="GO:0006086">
    <property type="term" value="P:pyruvate decarboxylation to acetyl-CoA"/>
    <property type="evidence" value="ECO:0007669"/>
    <property type="project" value="InterPro"/>
</dbReference>
<dbReference type="Gene3D" id="2.40.50.100">
    <property type="match status" value="2"/>
</dbReference>
<dbReference type="Pfam" id="PF00364">
    <property type="entry name" value="Biotin_lipoyl"/>
    <property type="match status" value="2"/>
</dbReference>
<dbReference type="GO" id="GO:0004742">
    <property type="term" value="F:dihydrolipoyllysine-residue acetyltransferase activity"/>
    <property type="evidence" value="ECO:0007669"/>
    <property type="project" value="UniProtKB-UniRule"/>
</dbReference>
<dbReference type="PROSITE" id="PS50968">
    <property type="entry name" value="BIOTINYL_LIPOYL"/>
    <property type="match status" value="2"/>
</dbReference>
<evidence type="ECO:0000259" key="12">
    <source>
        <dbReference type="PROSITE" id="PS50968"/>
    </source>
</evidence>